<keyword evidence="3" id="KW-1185">Reference proteome</keyword>
<proteinExistence type="predicted"/>
<dbReference type="InterPro" id="IPR029058">
    <property type="entry name" value="AB_hydrolase_fold"/>
</dbReference>
<keyword evidence="1" id="KW-0732">Signal</keyword>
<comment type="caution">
    <text evidence="2">The sequence shown here is derived from an EMBL/GenBank/DDBJ whole genome shotgun (WGS) entry which is preliminary data.</text>
</comment>
<dbReference type="Proteomes" id="UP000305760">
    <property type="component" value="Unassembled WGS sequence"/>
</dbReference>
<gene>
    <name evidence="2" type="ORF">E1B00_12460</name>
</gene>
<dbReference type="EMBL" id="SMDR01000003">
    <property type="protein sequence ID" value="TNJ33112.1"/>
    <property type="molecule type" value="Genomic_DNA"/>
</dbReference>
<evidence type="ECO:0000256" key="1">
    <source>
        <dbReference type="SAM" id="SignalP"/>
    </source>
</evidence>
<organism evidence="2 3">
    <name type="scientific">Arenimonas terrae</name>
    <dbReference type="NCBI Taxonomy" id="2546226"/>
    <lineage>
        <taxon>Bacteria</taxon>
        <taxon>Pseudomonadati</taxon>
        <taxon>Pseudomonadota</taxon>
        <taxon>Gammaproteobacteria</taxon>
        <taxon>Lysobacterales</taxon>
        <taxon>Lysobacteraceae</taxon>
        <taxon>Arenimonas</taxon>
    </lineage>
</organism>
<name>A0A5C4RPQ1_9GAMM</name>
<accession>A0A5C4RPQ1</accession>
<evidence type="ECO:0008006" key="4">
    <source>
        <dbReference type="Google" id="ProtNLM"/>
    </source>
</evidence>
<dbReference type="SUPFAM" id="SSF53474">
    <property type="entry name" value="alpha/beta-Hydrolases"/>
    <property type="match status" value="1"/>
</dbReference>
<dbReference type="Gene3D" id="3.40.50.1820">
    <property type="entry name" value="alpha/beta hydrolase"/>
    <property type="match status" value="1"/>
</dbReference>
<evidence type="ECO:0000313" key="3">
    <source>
        <dbReference type="Proteomes" id="UP000305760"/>
    </source>
</evidence>
<feature type="signal peptide" evidence="1">
    <location>
        <begin position="1"/>
        <end position="18"/>
    </location>
</feature>
<dbReference type="OrthoDB" id="869379at2"/>
<dbReference type="AlphaFoldDB" id="A0A5C4RPQ1"/>
<evidence type="ECO:0000313" key="2">
    <source>
        <dbReference type="EMBL" id="TNJ33112.1"/>
    </source>
</evidence>
<feature type="chain" id="PRO_5022700948" description="Alpha/beta hydrolase" evidence="1">
    <location>
        <begin position="19"/>
        <end position="575"/>
    </location>
</feature>
<dbReference type="RefSeq" id="WP_139449267.1">
    <property type="nucleotide sequence ID" value="NZ_SMDR01000003.1"/>
</dbReference>
<protein>
    <recommendedName>
        <fullName evidence="4">Alpha/beta hydrolase</fullName>
    </recommendedName>
</protein>
<dbReference type="PROSITE" id="PS51257">
    <property type="entry name" value="PROKAR_LIPOPROTEIN"/>
    <property type="match status" value="1"/>
</dbReference>
<reference evidence="2 3" key="1">
    <citation type="submission" date="2019-03" db="EMBL/GenBank/DDBJ databases">
        <title>Arenimonas daejeonensis sp. nov., isolated from compost.</title>
        <authorList>
            <person name="Jeon C.O."/>
        </authorList>
    </citation>
    <scope>NUCLEOTIDE SEQUENCE [LARGE SCALE GENOMIC DNA]</scope>
    <source>
        <strain evidence="2 3">R29</strain>
    </source>
</reference>
<sequence>MPLLLRLLVLAALLSACGAPTPTREDGEHCIGDAGCAATPTAALQVARLLSQRAVRRADNENALGDWSRCAALAHQALTAPDASAAREAASLATHCTDRFLALALRRGGGRWSAGPARVGDADLVIEHRGLSPSFTPGLSLVRAQDVSMAIFDGQRFATPGYGVPVAALTPRCSHALACQLQPPEGVFRWATVWFEAGEDADAPPRMLIADPLVTGPLRIAGRRIPLALDTSAHYAHGAGTSPLPHLGVFGLLGGREIGRRSGVYVLGDYDPRKPPLVMLHGLGSNPLIWAKLSNAVWGDPLLRDRFQIWHVVYQTDAPLLVTRLRVQGYLDQAWQLLDPEGDDPARRGMVLVGHSMGGVVSRLLSVDTGDTLWNAAFTVPPEQLPGEAADREGILATFRFTPYPGVTRAIFIAAPHRGSPTADGWLGRLTRLLVGRRVPEVQALRRLANRHPDAVREEVRESYRLGALNSIATLQSAQPVRRAGEKLMPVPWIPHHSIAGALPGREPKTDGAVPLESTQLASAASTLVIATGHDVYRHDEAIAEVLRILHLELAAAEAAAAQGAAVMPPAPASE</sequence>